<evidence type="ECO:0000313" key="2">
    <source>
        <dbReference type="EMBL" id="OAY32855.1"/>
    </source>
</evidence>
<dbReference type="AlphaFoldDB" id="A0A251JG04"/>
<dbReference type="Gramene" id="Manes.13G051200.8.v8.1">
    <property type="protein sequence ID" value="Manes.13G051200.8.v8.1.CDS"/>
    <property type="gene ID" value="Manes.13G051200.v8.1"/>
</dbReference>
<dbReference type="Gramene" id="Manes.13G051200.17.v8.1">
    <property type="protein sequence ID" value="Manes.13G051200.17.v8.1.CDS"/>
    <property type="gene ID" value="Manes.13G051200.v8.1"/>
</dbReference>
<feature type="region of interest" description="Disordered" evidence="1">
    <location>
        <begin position="171"/>
        <end position="357"/>
    </location>
</feature>
<feature type="compositionally biased region" description="Basic residues" evidence="1">
    <location>
        <begin position="58"/>
        <end position="71"/>
    </location>
</feature>
<dbReference type="PANTHER" id="PTHR34660:SF21">
    <property type="entry name" value="MYB-LIKE PROTEIN X ISOFORM X2"/>
    <property type="match status" value="1"/>
</dbReference>
<dbReference type="EMBL" id="CM004399">
    <property type="protein sequence ID" value="OAY32859.1"/>
    <property type="molecule type" value="Genomic_DNA"/>
</dbReference>
<dbReference type="EMBL" id="CM004399">
    <property type="protein sequence ID" value="OAY32857.1"/>
    <property type="molecule type" value="Genomic_DNA"/>
</dbReference>
<dbReference type="Gramene" id="Manes.13G051200.7.v8.1">
    <property type="protein sequence ID" value="Manes.13G051200.7.v8.1.CDS"/>
    <property type="gene ID" value="Manes.13G051200.v8.1"/>
</dbReference>
<evidence type="ECO:0000256" key="1">
    <source>
        <dbReference type="SAM" id="MobiDB-lite"/>
    </source>
</evidence>
<organism evidence="2 3">
    <name type="scientific">Manihot esculenta</name>
    <name type="common">Cassava</name>
    <name type="synonym">Jatropha manihot</name>
    <dbReference type="NCBI Taxonomy" id="3983"/>
    <lineage>
        <taxon>Eukaryota</taxon>
        <taxon>Viridiplantae</taxon>
        <taxon>Streptophyta</taxon>
        <taxon>Embryophyta</taxon>
        <taxon>Tracheophyta</taxon>
        <taxon>Spermatophyta</taxon>
        <taxon>Magnoliopsida</taxon>
        <taxon>eudicotyledons</taxon>
        <taxon>Gunneridae</taxon>
        <taxon>Pentapetalae</taxon>
        <taxon>rosids</taxon>
        <taxon>fabids</taxon>
        <taxon>Malpighiales</taxon>
        <taxon>Euphorbiaceae</taxon>
        <taxon>Crotonoideae</taxon>
        <taxon>Manihoteae</taxon>
        <taxon>Manihot</taxon>
    </lineage>
</organism>
<dbReference type="STRING" id="3983.A0A251JG04"/>
<accession>A0A251JG04</accession>
<feature type="region of interest" description="Disordered" evidence="1">
    <location>
        <begin position="52"/>
        <end position="131"/>
    </location>
</feature>
<dbReference type="Proteomes" id="UP000091857">
    <property type="component" value="Chromosome 13"/>
</dbReference>
<dbReference type="EMBL" id="CM004399">
    <property type="protein sequence ID" value="OAY32855.1"/>
    <property type="molecule type" value="Genomic_DNA"/>
</dbReference>
<feature type="compositionally biased region" description="Basic and acidic residues" evidence="1">
    <location>
        <begin position="72"/>
        <end position="114"/>
    </location>
</feature>
<keyword evidence="3" id="KW-1185">Reference proteome</keyword>
<dbReference type="Gramene" id="Manes.13G051200.10.v8.1">
    <property type="protein sequence ID" value="Manes.13G051200.10.v8.1.CDS"/>
    <property type="gene ID" value="Manes.13G051200.v8.1"/>
</dbReference>
<dbReference type="PANTHER" id="PTHR34660">
    <property type="entry name" value="MYB-LIKE PROTEIN X"/>
    <property type="match status" value="1"/>
</dbReference>
<dbReference type="Gramene" id="Manes.13G051200.11.v8.1">
    <property type="protein sequence ID" value="Manes.13G051200.11.v8.1.CDS"/>
    <property type="gene ID" value="Manes.13G051200.v8.1"/>
</dbReference>
<reference evidence="2 3" key="1">
    <citation type="submission" date="2016-02" db="EMBL/GenBank/DDBJ databases">
        <title>WGS assembly of Manihot esculenta.</title>
        <authorList>
            <person name="Bredeson J.V."/>
            <person name="Prochnik S.E."/>
            <person name="Lyons J.B."/>
            <person name="Schmutz J."/>
            <person name="Grimwood J."/>
            <person name="Vrebalov J."/>
            <person name="Bart R.S."/>
            <person name="Amuge T."/>
            <person name="Ferguson M.E."/>
            <person name="Green R."/>
            <person name="Putnam N."/>
            <person name="Stites J."/>
            <person name="Rounsley S."/>
            <person name="Rokhsar D.S."/>
        </authorList>
    </citation>
    <scope>NUCLEOTIDE SEQUENCE [LARGE SCALE GENOMIC DNA]</scope>
    <source>
        <strain evidence="3">cv. AM560-2</strain>
        <tissue evidence="2">Leaf</tissue>
    </source>
</reference>
<sequence length="493" mass="56546">MTHMEMLNMTLGCGLTGILLQYISVETLMHVKDGTRNIYQLIWKARTNLLQEKPEEKKHKKDKEKKKRVGKEKRDKDRSKEKQREKKDRKEKHKDKDKDRDKEKNRTSDEKKVEGQPSFYNGQKLRSNSLQNNEIKDSLYVQELARRIKDEDKASGSQMLHKVVATNRRGGEVQGMVVEGNVGNQPEEKGNFNNRNEDHNGINGQKNQFDTRVLGQGIVKLVEKKHAEKQTEGKEMGKHKESDGKGDKHKGRDQEKHRKRKDKDRNKEEEEEEEKVKEITEPNKKLKLKENVPQLEEGSKDPLDFRNHKASDTNPATEGNLGKRKELGKNGYLLDNGSRPNKFPKSSSSFSLAENGKKLEQCRTIIQSSEKQGLANNHKVDVKKRKLNGLIAAQQPNICSTKPSPVDILAYENGETPSKPHPDMKNLSQILYIPEMEKWPDDDDQEWLFSSNYSESKKPSSGYPVADGMLQVWAEALRIDSADISALPYVIPY</sequence>
<name>A0A251JG04_MANES</name>
<dbReference type="Gramene" id="Manes.13G051200.9.v8.1">
    <property type="protein sequence ID" value="Manes.13G051200.9.v8.1.CDS"/>
    <property type="gene ID" value="Manes.13G051200.v8.1"/>
</dbReference>
<feature type="compositionally biased region" description="Polar residues" evidence="1">
    <location>
        <begin position="118"/>
        <end position="131"/>
    </location>
</feature>
<evidence type="ECO:0000313" key="3">
    <source>
        <dbReference type="Proteomes" id="UP000091857"/>
    </source>
</evidence>
<dbReference type="OrthoDB" id="1913135at2759"/>
<feature type="compositionally biased region" description="Basic and acidic residues" evidence="1">
    <location>
        <begin position="263"/>
        <end position="290"/>
    </location>
</feature>
<feature type="compositionally biased region" description="Basic and acidic residues" evidence="1">
    <location>
        <begin position="297"/>
        <end position="311"/>
    </location>
</feature>
<proteinExistence type="predicted"/>
<feature type="compositionally biased region" description="Low complexity" evidence="1">
    <location>
        <begin position="338"/>
        <end position="351"/>
    </location>
</feature>
<gene>
    <name evidence="2" type="ORF">MANES_13G051200</name>
</gene>
<feature type="compositionally biased region" description="Basic and acidic residues" evidence="1">
    <location>
        <begin position="221"/>
        <end position="256"/>
    </location>
</feature>
<feature type="compositionally biased region" description="Basic and acidic residues" evidence="1">
    <location>
        <begin position="186"/>
        <end position="200"/>
    </location>
</feature>
<protein>
    <submittedName>
        <fullName evidence="2">Uncharacterized protein</fullName>
    </submittedName>
</protein>